<evidence type="ECO:0000256" key="5">
    <source>
        <dbReference type="ARBA" id="ARBA00022989"/>
    </source>
</evidence>
<name>A0A1M6PJF9_9FIRM</name>
<dbReference type="InterPro" id="IPR051258">
    <property type="entry name" value="Diverse_Substrate_Transporter"/>
</dbReference>
<dbReference type="PANTHER" id="PTHR42920:SF11">
    <property type="entry name" value="INNER MEMBRANE PROTEIN YTFF"/>
    <property type="match status" value="1"/>
</dbReference>
<evidence type="ECO:0000256" key="3">
    <source>
        <dbReference type="ARBA" id="ARBA00022475"/>
    </source>
</evidence>
<dbReference type="RefSeq" id="WP_073274674.1">
    <property type="nucleotide sequence ID" value="NZ_FRAC01000009.1"/>
</dbReference>
<evidence type="ECO:0000313" key="11">
    <source>
        <dbReference type="Proteomes" id="UP000184386"/>
    </source>
</evidence>
<keyword evidence="5 8" id="KW-1133">Transmembrane helix</keyword>
<organism evidence="10 11">
    <name type="scientific">Anaerocolumna jejuensis DSM 15929</name>
    <dbReference type="NCBI Taxonomy" id="1121322"/>
    <lineage>
        <taxon>Bacteria</taxon>
        <taxon>Bacillati</taxon>
        <taxon>Bacillota</taxon>
        <taxon>Clostridia</taxon>
        <taxon>Lachnospirales</taxon>
        <taxon>Lachnospiraceae</taxon>
        <taxon>Anaerocolumna</taxon>
    </lineage>
</organism>
<dbReference type="Gene3D" id="1.10.3730.20">
    <property type="match status" value="1"/>
</dbReference>
<accession>A0A1M6PJF9</accession>
<feature type="domain" description="EamA" evidence="9">
    <location>
        <begin position="10"/>
        <end position="144"/>
    </location>
</feature>
<keyword evidence="6 8" id="KW-0472">Membrane</keyword>
<comment type="similarity">
    <text evidence="2">Belongs to the EamA transporter family.</text>
</comment>
<dbReference type="SUPFAM" id="SSF103481">
    <property type="entry name" value="Multidrug resistance efflux transporter EmrE"/>
    <property type="match status" value="2"/>
</dbReference>
<dbReference type="AlphaFoldDB" id="A0A1M6PJF9"/>
<feature type="transmembrane region" description="Helical" evidence="8">
    <location>
        <begin position="246"/>
        <end position="263"/>
    </location>
</feature>
<dbReference type="EMBL" id="FRAC01000009">
    <property type="protein sequence ID" value="SHK08065.1"/>
    <property type="molecule type" value="Genomic_DNA"/>
</dbReference>
<feature type="domain" description="EamA" evidence="9">
    <location>
        <begin position="156"/>
        <end position="286"/>
    </location>
</feature>
<feature type="transmembrane region" description="Helical" evidence="8">
    <location>
        <begin position="269"/>
        <end position="286"/>
    </location>
</feature>
<feature type="transmembrane region" description="Helical" evidence="8">
    <location>
        <begin position="37"/>
        <end position="56"/>
    </location>
</feature>
<feature type="transmembrane region" description="Helical" evidence="8">
    <location>
        <begin position="209"/>
        <end position="234"/>
    </location>
</feature>
<proteinExistence type="inferred from homology"/>
<keyword evidence="11" id="KW-1185">Reference proteome</keyword>
<feature type="transmembrane region" description="Helical" evidence="8">
    <location>
        <begin position="151"/>
        <end position="169"/>
    </location>
</feature>
<evidence type="ECO:0000256" key="1">
    <source>
        <dbReference type="ARBA" id="ARBA00004651"/>
    </source>
</evidence>
<evidence type="ECO:0000256" key="7">
    <source>
        <dbReference type="SAM" id="MobiDB-lite"/>
    </source>
</evidence>
<dbReference type="InterPro" id="IPR000620">
    <property type="entry name" value="EamA_dom"/>
</dbReference>
<dbReference type="Pfam" id="PF00892">
    <property type="entry name" value="EamA"/>
    <property type="match status" value="2"/>
</dbReference>
<evidence type="ECO:0000256" key="6">
    <source>
        <dbReference type="ARBA" id="ARBA00023136"/>
    </source>
</evidence>
<feature type="compositionally biased region" description="Basic and acidic residues" evidence="7">
    <location>
        <begin position="299"/>
        <end position="326"/>
    </location>
</feature>
<evidence type="ECO:0000259" key="9">
    <source>
        <dbReference type="Pfam" id="PF00892"/>
    </source>
</evidence>
<sequence>MKNPIRLSTFYAILAAVLFSLNSPFSKLLLEKLPPTLMASLLYLGAGLGMSFLYLIQKNTHQKREARLTKHELPYTLGMILLDIAAPIFLMFGLTKTSAANASLLGNFEIVATALIAFFIFKEAIGKRLWGALLLITAGCLLLSMSDIRNFTFSAGSLLVLMASICWGLENNCTRMLSHKSPMEIVILKGFGSGLGSLIISLFTEKPVFPIPSVLAACFLGFISYGLSIFFYVLAQRELGAARTGAFYAIAPFLGVLLSFLIFREHITPSFFIALLIFGFGTYLASSERHRHLHTHPALTHEHRHSHDDGHHDHYHEEPVKGEHSHIHTHAPLTHTHSHTPDIHHTHSH</sequence>
<dbReference type="GO" id="GO:0005886">
    <property type="term" value="C:plasma membrane"/>
    <property type="evidence" value="ECO:0007669"/>
    <property type="project" value="UniProtKB-SubCell"/>
</dbReference>
<evidence type="ECO:0000256" key="4">
    <source>
        <dbReference type="ARBA" id="ARBA00022692"/>
    </source>
</evidence>
<dbReference type="InterPro" id="IPR037185">
    <property type="entry name" value="EmrE-like"/>
</dbReference>
<feature type="transmembrane region" description="Helical" evidence="8">
    <location>
        <begin position="77"/>
        <end position="94"/>
    </location>
</feature>
<comment type="subcellular location">
    <subcellularLocation>
        <location evidence="1">Cell membrane</location>
        <topology evidence="1">Multi-pass membrane protein</topology>
    </subcellularLocation>
</comment>
<gene>
    <name evidence="10" type="ORF">SAMN02745136_01621</name>
</gene>
<dbReference type="STRING" id="1121322.SAMN02745136_01621"/>
<keyword evidence="4 8" id="KW-0812">Transmembrane</keyword>
<feature type="region of interest" description="Disordered" evidence="7">
    <location>
        <begin position="298"/>
        <end position="327"/>
    </location>
</feature>
<evidence type="ECO:0000256" key="8">
    <source>
        <dbReference type="SAM" id="Phobius"/>
    </source>
</evidence>
<dbReference type="PANTHER" id="PTHR42920">
    <property type="entry name" value="OS03G0707200 PROTEIN-RELATED"/>
    <property type="match status" value="1"/>
</dbReference>
<feature type="transmembrane region" description="Helical" evidence="8">
    <location>
        <begin position="128"/>
        <end position="145"/>
    </location>
</feature>
<protein>
    <submittedName>
        <fullName evidence="10">Permease of the drug/metabolite transporter (DMT) superfamily</fullName>
    </submittedName>
</protein>
<feature type="transmembrane region" description="Helical" evidence="8">
    <location>
        <begin position="181"/>
        <end position="203"/>
    </location>
</feature>
<feature type="transmembrane region" description="Helical" evidence="8">
    <location>
        <begin position="7"/>
        <end position="25"/>
    </location>
</feature>
<evidence type="ECO:0000256" key="2">
    <source>
        <dbReference type="ARBA" id="ARBA00007362"/>
    </source>
</evidence>
<keyword evidence="3" id="KW-1003">Cell membrane</keyword>
<dbReference type="OrthoDB" id="9794287at2"/>
<evidence type="ECO:0000313" key="10">
    <source>
        <dbReference type="EMBL" id="SHK08065.1"/>
    </source>
</evidence>
<dbReference type="Proteomes" id="UP000184386">
    <property type="component" value="Unassembled WGS sequence"/>
</dbReference>
<feature type="transmembrane region" description="Helical" evidence="8">
    <location>
        <begin position="100"/>
        <end position="121"/>
    </location>
</feature>
<reference evidence="10 11" key="1">
    <citation type="submission" date="2016-11" db="EMBL/GenBank/DDBJ databases">
        <authorList>
            <person name="Jaros S."/>
            <person name="Januszkiewicz K."/>
            <person name="Wedrychowicz H."/>
        </authorList>
    </citation>
    <scope>NUCLEOTIDE SEQUENCE [LARGE SCALE GENOMIC DNA]</scope>
    <source>
        <strain evidence="10 11">DSM 15929</strain>
    </source>
</reference>